<keyword evidence="2" id="KW-1185">Reference proteome</keyword>
<dbReference type="Proteomes" id="UP000299102">
    <property type="component" value="Unassembled WGS sequence"/>
</dbReference>
<organism evidence="1 2">
    <name type="scientific">Eumeta variegata</name>
    <name type="common">Bagworm moth</name>
    <name type="synonym">Eumeta japonica</name>
    <dbReference type="NCBI Taxonomy" id="151549"/>
    <lineage>
        <taxon>Eukaryota</taxon>
        <taxon>Metazoa</taxon>
        <taxon>Ecdysozoa</taxon>
        <taxon>Arthropoda</taxon>
        <taxon>Hexapoda</taxon>
        <taxon>Insecta</taxon>
        <taxon>Pterygota</taxon>
        <taxon>Neoptera</taxon>
        <taxon>Endopterygota</taxon>
        <taxon>Lepidoptera</taxon>
        <taxon>Glossata</taxon>
        <taxon>Ditrysia</taxon>
        <taxon>Tineoidea</taxon>
        <taxon>Psychidae</taxon>
        <taxon>Oiketicinae</taxon>
        <taxon>Eumeta</taxon>
    </lineage>
</organism>
<name>A0A4C1WSQ9_EUMVA</name>
<dbReference type="EMBL" id="BGZK01000629">
    <property type="protein sequence ID" value="GBP53602.1"/>
    <property type="molecule type" value="Genomic_DNA"/>
</dbReference>
<evidence type="ECO:0000313" key="1">
    <source>
        <dbReference type="EMBL" id="GBP53602.1"/>
    </source>
</evidence>
<proteinExistence type="predicted"/>
<protein>
    <submittedName>
        <fullName evidence="1">Uncharacterized protein</fullName>
    </submittedName>
</protein>
<gene>
    <name evidence="1" type="ORF">EVAR_79818_1</name>
</gene>
<reference evidence="1 2" key="1">
    <citation type="journal article" date="2019" name="Commun. Biol.">
        <title>The bagworm genome reveals a unique fibroin gene that provides high tensile strength.</title>
        <authorList>
            <person name="Kono N."/>
            <person name="Nakamura H."/>
            <person name="Ohtoshi R."/>
            <person name="Tomita M."/>
            <person name="Numata K."/>
            <person name="Arakawa K."/>
        </authorList>
    </citation>
    <scope>NUCLEOTIDE SEQUENCE [LARGE SCALE GENOMIC DNA]</scope>
</reference>
<comment type="caution">
    <text evidence="1">The sequence shown here is derived from an EMBL/GenBank/DDBJ whole genome shotgun (WGS) entry which is preliminary data.</text>
</comment>
<accession>A0A4C1WSQ9</accession>
<sequence>MPAGSTLPSLLIQARTCTHPFAPSGLSGLVPFSQCGWLKVERCSKLQKALRRPVPLIAPTALIAHRDAHERPSAGPGAGAGRRRSHKFYSFHEIIEGVLRLALRHDTVASGLQLLHETPFEAPDRHLPHNFV</sequence>
<evidence type="ECO:0000313" key="2">
    <source>
        <dbReference type="Proteomes" id="UP000299102"/>
    </source>
</evidence>
<dbReference type="AlphaFoldDB" id="A0A4C1WSQ9"/>